<evidence type="ECO:0000313" key="9">
    <source>
        <dbReference type="EMBL" id="KAK1932908.1"/>
    </source>
</evidence>
<feature type="compositionally biased region" description="Basic and acidic residues" evidence="7">
    <location>
        <begin position="133"/>
        <end position="168"/>
    </location>
</feature>
<evidence type="ECO:0000256" key="3">
    <source>
        <dbReference type="ARBA" id="ARBA00022771"/>
    </source>
</evidence>
<dbReference type="GO" id="GO:0003723">
    <property type="term" value="F:RNA binding"/>
    <property type="evidence" value="ECO:0007669"/>
    <property type="project" value="TreeGrafter"/>
</dbReference>
<dbReference type="GO" id="GO:0005634">
    <property type="term" value="C:nucleus"/>
    <property type="evidence" value="ECO:0007669"/>
    <property type="project" value="UniProtKB-SubCell"/>
</dbReference>
<gene>
    <name evidence="9" type="ORF">X943_001343</name>
</gene>
<evidence type="ECO:0000259" key="8">
    <source>
        <dbReference type="PROSITE" id="PS50199"/>
    </source>
</evidence>
<reference evidence="9" key="2">
    <citation type="submission" date="2021-05" db="EMBL/GenBank/DDBJ databases">
        <authorList>
            <person name="Pain A."/>
        </authorList>
    </citation>
    <scope>NUCLEOTIDE SEQUENCE</scope>
    <source>
        <strain evidence="9">1802A</strain>
    </source>
</reference>
<dbReference type="SUPFAM" id="SSF90209">
    <property type="entry name" value="Ran binding protein zinc finger-like"/>
    <property type="match status" value="1"/>
</dbReference>
<comment type="caution">
    <text evidence="9">The sequence shown here is derived from an EMBL/GenBank/DDBJ whole genome shotgun (WGS) entry which is preliminary data.</text>
</comment>
<dbReference type="Pfam" id="PF17780">
    <property type="entry name" value="OCRE"/>
    <property type="match status" value="1"/>
</dbReference>
<comment type="subcellular location">
    <subcellularLocation>
        <location evidence="1">Nucleus</location>
    </subcellularLocation>
</comment>
<dbReference type="PROSITE" id="PS01358">
    <property type="entry name" value="ZF_RANBP2_1"/>
    <property type="match status" value="1"/>
</dbReference>
<dbReference type="InterPro" id="IPR036443">
    <property type="entry name" value="Znf_RanBP2_sf"/>
</dbReference>
<dbReference type="InterPro" id="IPR001876">
    <property type="entry name" value="Znf_RanBP2"/>
</dbReference>
<evidence type="ECO:0000256" key="7">
    <source>
        <dbReference type="SAM" id="MobiDB-lite"/>
    </source>
</evidence>
<name>A0AAD9G6T9_BABDI</name>
<feature type="compositionally biased region" description="Basic and acidic residues" evidence="7">
    <location>
        <begin position="1"/>
        <end position="21"/>
    </location>
</feature>
<keyword evidence="5" id="KW-0539">Nucleus</keyword>
<sequence length="821" mass="91779">MCAWRRRDERDRDDHYDDRKYTGNYKRHGRQGSLSTYCDDIRHHRDGFDEPHHPVDRYDRFNKGFEDRSRHDTRRPSYDDRECSSRGYRSENRHPDASRDHKVHRSREDDAAYGSRKDISSHSSANRFNSGDSHIESKGGERSSNRVSYDERRDYEAENPRRERESFRSDASSSNNHNRGRYYSQGAHEGTSVSGSENTKWYSQRHGKQAHISGRDDDNSSSHTHSRRRHEYNAKDSRDDENGATILVRNLGSSIMSEDVESAVSDICIQNGFSAPNSVILRSSQSGYGGMGDVYTEAAQPQSSNGYGYGTPVEFYAVVTFPSPANAARFMECMKSRKIDVNGADYYVEYDTLSINADKDSTQKPLTYDDMNELAALMKKRASACDWMCPSCSFVNFARRQACLTCNLAKPSEDVLQSQNLLVDSATTAQAQMMHSNTTDLSPWIVLKSIPLDADPSKLVFLVCSTIPGGAAQLHRCIYVIDTQPQSRCGFMFCQFASTSPIENHLSKRGDKVSEILPFQGGYLRLDTVRSLEKQLVEELFKGIKMNTLKVNYEFHNETFQMTLLQEEPTAKTTGNKEARSCKIRTTNVGAVQQACSSHNAPPGAQQYLNAWLCRAIGVPGGKPDTANMTYDPKTDYFYDHRLGVYYDAASGYYISVSGLYYIWDEGSSSLILASQSPGTTATNGVASGPQQSPTGGCVAGLLESALKVAQMTNESTHKSSSSVETAKPPSAALRPAIEVSQTFDVSDDECDMEVDTTKCDAGIASTSEEPKGSVYPAAPTVRSLIICFVCLRMFEEQHQLEIHERRSEYHRAMLDAVSFP</sequence>
<feature type="domain" description="RanBP2-type" evidence="8">
    <location>
        <begin position="381"/>
        <end position="412"/>
    </location>
</feature>
<dbReference type="CDD" id="cd16074">
    <property type="entry name" value="OCRE"/>
    <property type="match status" value="1"/>
</dbReference>
<evidence type="ECO:0000256" key="2">
    <source>
        <dbReference type="ARBA" id="ARBA00022723"/>
    </source>
</evidence>
<dbReference type="GO" id="GO:0000398">
    <property type="term" value="P:mRNA splicing, via spliceosome"/>
    <property type="evidence" value="ECO:0007669"/>
    <property type="project" value="TreeGrafter"/>
</dbReference>
<keyword evidence="4" id="KW-0862">Zinc</keyword>
<evidence type="ECO:0000256" key="5">
    <source>
        <dbReference type="ARBA" id="ARBA00023242"/>
    </source>
</evidence>
<reference evidence="9" key="1">
    <citation type="journal article" date="2014" name="Nucleic Acids Res.">
        <title>The evolutionary dynamics of variant antigen genes in Babesia reveal a history of genomic innovation underlying host-parasite interaction.</title>
        <authorList>
            <person name="Jackson A.P."/>
            <person name="Otto T.D."/>
            <person name="Darby A."/>
            <person name="Ramaprasad A."/>
            <person name="Xia D."/>
            <person name="Echaide I.E."/>
            <person name="Farber M."/>
            <person name="Gahlot S."/>
            <person name="Gamble J."/>
            <person name="Gupta D."/>
            <person name="Gupta Y."/>
            <person name="Jackson L."/>
            <person name="Malandrin L."/>
            <person name="Malas T.B."/>
            <person name="Moussa E."/>
            <person name="Nair M."/>
            <person name="Reid A.J."/>
            <person name="Sanders M."/>
            <person name="Sharma J."/>
            <person name="Tracey A."/>
            <person name="Quail M.A."/>
            <person name="Weir W."/>
            <person name="Wastling J.M."/>
            <person name="Hall N."/>
            <person name="Willadsen P."/>
            <person name="Lingelbach K."/>
            <person name="Shiels B."/>
            <person name="Tait A."/>
            <person name="Berriman M."/>
            <person name="Allred D.R."/>
            <person name="Pain A."/>
        </authorList>
    </citation>
    <scope>NUCLEOTIDE SEQUENCE</scope>
    <source>
        <strain evidence="9">1802A</strain>
    </source>
</reference>
<protein>
    <recommendedName>
        <fullName evidence="8">RanBP2-type domain-containing protein</fullName>
    </recommendedName>
</protein>
<evidence type="ECO:0000256" key="6">
    <source>
        <dbReference type="PROSITE-ProRule" id="PRU00322"/>
    </source>
</evidence>
<feature type="compositionally biased region" description="Polar residues" evidence="7">
    <location>
        <begin position="191"/>
        <end position="202"/>
    </location>
</feature>
<proteinExistence type="predicted"/>
<dbReference type="GO" id="GO:0008270">
    <property type="term" value="F:zinc ion binding"/>
    <property type="evidence" value="ECO:0007669"/>
    <property type="project" value="UniProtKB-KW"/>
</dbReference>
<feature type="compositionally biased region" description="Basic and acidic residues" evidence="7">
    <location>
        <begin position="39"/>
        <end position="120"/>
    </location>
</feature>
<dbReference type="PANTHER" id="PTHR13948:SF3">
    <property type="entry name" value="FI21118P1"/>
    <property type="match status" value="1"/>
</dbReference>
<dbReference type="EMBL" id="JAHBMH010000073">
    <property type="protein sequence ID" value="KAK1932908.1"/>
    <property type="molecule type" value="Genomic_DNA"/>
</dbReference>
<organism evidence="9 10">
    <name type="scientific">Babesia divergens</name>
    <dbReference type="NCBI Taxonomy" id="32595"/>
    <lineage>
        <taxon>Eukaryota</taxon>
        <taxon>Sar</taxon>
        <taxon>Alveolata</taxon>
        <taxon>Apicomplexa</taxon>
        <taxon>Aconoidasida</taxon>
        <taxon>Piroplasmida</taxon>
        <taxon>Babesiidae</taxon>
        <taxon>Babesia</taxon>
    </lineage>
</organism>
<dbReference type="Gene3D" id="4.10.1060.10">
    <property type="entry name" value="Zinc finger, RanBP2-type"/>
    <property type="match status" value="1"/>
</dbReference>
<dbReference type="Proteomes" id="UP001195914">
    <property type="component" value="Unassembled WGS sequence"/>
</dbReference>
<dbReference type="PROSITE" id="PS50199">
    <property type="entry name" value="ZF_RANBP2_2"/>
    <property type="match status" value="1"/>
</dbReference>
<keyword evidence="2" id="KW-0479">Metal-binding</keyword>
<dbReference type="AlphaFoldDB" id="A0AAD9G6T9"/>
<feature type="compositionally biased region" description="Polar residues" evidence="7">
    <location>
        <begin position="121"/>
        <end position="132"/>
    </location>
</feature>
<dbReference type="PANTHER" id="PTHR13948">
    <property type="entry name" value="RNA-BINDING PROTEIN"/>
    <property type="match status" value="1"/>
</dbReference>
<evidence type="ECO:0000256" key="4">
    <source>
        <dbReference type="ARBA" id="ARBA00022833"/>
    </source>
</evidence>
<keyword evidence="3 6" id="KW-0863">Zinc-finger</keyword>
<evidence type="ECO:0000313" key="10">
    <source>
        <dbReference type="Proteomes" id="UP001195914"/>
    </source>
</evidence>
<accession>A0AAD9G6T9</accession>
<dbReference type="InterPro" id="IPR041591">
    <property type="entry name" value="OCRE"/>
</dbReference>
<evidence type="ECO:0000256" key="1">
    <source>
        <dbReference type="ARBA" id="ARBA00004123"/>
    </source>
</evidence>
<feature type="compositionally biased region" description="Basic and acidic residues" evidence="7">
    <location>
        <begin position="231"/>
        <end position="240"/>
    </location>
</feature>
<feature type="region of interest" description="Disordered" evidence="7">
    <location>
        <begin position="1"/>
        <end position="240"/>
    </location>
</feature>
<keyword evidence="10" id="KW-1185">Reference proteome</keyword>